<evidence type="ECO:0000259" key="2">
    <source>
        <dbReference type="Pfam" id="PF19573"/>
    </source>
</evidence>
<dbReference type="Pfam" id="PF19573">
    <property type="entry name" value="DUF6089"/>
    <property type="match status" value="1"/>
</dbReference>
<name>A0A2Z4GCC0_9BACT</name>
<dbReference type="OrthoDB" id="654178at2"/>
<dbReference type="InterPro" id="IPR045743">
    <property type="entry name" value="DUF6089"/>
</dbReference>
<protein>
    <recommendedName>
        <fullName evidence="2">DUF6089 domain-containing protein</fullName>
    </recommendedName>
</protein>
<sequence length="246" mass="27853">MTKTKLISIFFLLSLTCNAQALEVGIGSGFTSYRGDLNPNFNPLLARPAANVMVRYNFSRAFSLKGRSMYGFITGKDALSSNPLNKERDWSFDGQIMNWGLDLEYNFLNFRASGTIVRSKWTPILFLGIEQYRMPKRNFHANGLTYSDEVDSPSKALSYGFGFKKELNAKWNLSASLGCKLAMEKSNNDYFDGFGYFDDETEPYKNIYPDAVAEPAKYSTPNAHVKDRFFYANVTLSYVFSGVRCP</sequence>
<gene>
    <name evidence="3" type="ORF">DJ013_12470</name>
</gene>
<reference evidence="3 4" key="1">
    <citation type="submission" date="2018-05" db="EMBL/GenBank/DDBJ databases">
        <title>Complete genome sequence of Arcticibacterium luteifluviistationis SM1504T, a cytophagaceae bacterium isolated from Arctic surface seawater.</title>
        <authorList>
            <person name="Li Y."/>
            <person name="Qin Q.-L."/>
        </authorList>
    </citation>
    <scope>NUCLEOTIDE SEQUENCE [LARGE SCALE GENOMIC DNA]</scope>
    <source>
        <strain evidence="3 4">SM1504</strain>
    </source>
</reference>
<keyword evidence="1" id="KW-0732">Signal</keyword>
<accession>A0A2Z4GCC0</accession>
<dbReference type="Proteomes" id="UP000249873">
    <property type="component" value="Chromosome"/>
</dbReference>
<dbReference type="KEGG" id="als:DJ013_12470"/>
<evidence type="ECO:0000313" key="3">
    <source>
        <dbReference type="EMBL" id="AWV98942.1"/>
    </source>
</evidence>
<dbReference type="EMBL" id="CP029480">
    <property type="protein sequence ID" value="AWV98942.1"/>
    <property type="molecule type" value="Genomic_DNA"/>
</dbReference>
<feature type="chain" id="PRO_5016373275" description="DUF6089 domain-containing protein" evidence="1">
    <location>
        <begin position="22"/>
        <end position="246"/>
    </location>
</feature>
<feature type="signal peptide" evidence="1">
    <location>
        <begin position="1"/>
        <end position="21"/>
    </location>
</feature>
<keyword evidence="4" id="KW-1185">Reference proteome</keyword>
<dbReference type="RefSeq" id="WP_111372135.1">
    <property type="nucleotide sequence ID" value="NZ_CP029480.1"/>
</dbReference>
<dbReference type="AlphaFoldDB" id="A0A2Z4GCC0"/>
<feature type="domain" description="DUF6089" evidence="2">
    <location>
        <begin position="6"/>
        <end position="196"/>
    </location>
</feature>
<evidence type="ECO:0000256" key="1">
    <source>
        <dbReference type="SAM" id="SignalP"/>
    </source>
</evidence>
<organism evidence="3 4">
    <name type="scientific">Arcticibacterium luteifluviistationis</name>
    <dbReference type="NCBI Taxonomy" id="1784714"/>
    <lineage>
        <taxon>Bacteria</taxon>
        <taxon>Pseudomonadati</taxon>
        <taxon>Bacteroidota</taxon>
        <taxon>Cytophagia</taxon>
        <taxon>Cytophagales</taxon>
        <taxon>Leadbetterellaceae</taxon>
        <taxon>Arcticibacterium</taxon>
    </lineage>
</organism>
<evidence type="ECO:0000313" key="4">
    <source>
        <dbReference type="Proteomes" id="UP000249873"/>
    </source>
</evidence>
<proteinExistence type="predicted"/>